<dbReference type="PROSITE" id="PS50089">
    <property type="entry name" value="ZF_RING_2"/>
    <property type="match status" value="1"/>
</dbReference>
<dbReference type="InterPro" id="IPR013083">
    <property type="entry name" value="Znf_RING/FYVE/PHD"/>
</dbReference>
<keyword evidence="1" id="KW-0863">Zinc-finger</keyword>
<keyword evidence="1" id="KW-0862">Zinc</keyword>
<dbReference type="Proteomes" id="UP001153076">
    <property type="component" value="Unassembled WGS sequence"/>
</dbReference>
<feature type="region of interest" description="Disordered" evidence="2">
    <location>
        <begin position="1"/>
        <end position="45"/>
    </location>
</feature>
<dbReference type="AlphaFoldDB" id="A0A9Q1K1C5"/>
<evidence type="ECO:0000256" key="2">
    <source>
        <dbReference type="SAM" id="MobiDB-lite"/>
    </source>
</evidence>
<dbReference type="OrthoDB" id="1900223at2759"/>
<sequence length="232" mass="26060">MGKRKRTGLAAPDNPPSDSLPCPSGRDLTPSEQNSSDPEDSSIFEPLSSVKDIMDIRGKQPNSQFSLGQHHCNLSRAMFLKRSRHHYGNQYSRRNSPTYPRLPTFGKSSPSNDERLCFKYGSRYCSDSGNRPEFKEKGLWWPERIRTSSSVVEAVSPVGLKTICGICYRPVKWKPHHFGSTISSEELSIVAILVCGHIYHAECLEQRTRPEDIRDPPCPMCVELLVPKAEAA</sequence>
<protein>
    <recommendedName>
        <fullName evidence="3">RING-type domain-containing protein</fullName>
    </recommendedName>
</protein>
<organism evidence="4 5">
    <name type="scientific">Carnegiea gigantea</name>
    <dbReference type="NCBI Taxonomy" id="171969"/>
    <lineage>
        <taxon>Eukaryota</taxon>
        <taxon>Viridiplantae</taxon>
        <taxon>Streptophyta</taxon>
        <taxon>Embryophyta</taxon>
        <taxon>Tracheophyta</taxon>
        <taxon>Spermatophyta</taxon>
        <taxon>Magnoliopsida</taxon>
        <taxon>eudicotyledons</taxon>
        <taxon>Gunneridae</taxon>
        <taxon>Pentapetalae</taxon>
        <taxon>Caryophyllales</taxon>
        <taxon>Cactineae</taxon>
        <taxon>Cactaceae</taxon>
        <taxon>Cactoideae</taxon>
        <taxon>Echinocereeae</taxon>
        <taxon>Carnegiea</taxon>
    </lineage>
</organism>
<evidence type="ECO:0000256" key="1">
    <source>
        <dbReference type="PROSITE-ProRule" id="PRU00175"/>
    </source>
</evidence>
<dbReference type="SUPFAM" id="SSF57850">
    <property type="entry name" value="RING/U-box"/>
    <property type="match status" value="1"/>
</dbReference>
<gene>
    <name evidence="4" type="ORF">Cgig2_027832</name>
</gene>
<dbReference type="SMART" id="SM00184">
    <property type="entry name" value="RING"/>
    <property type="match status" value="1"/>
</dbReference>
<reference evidence="4" key="1">
    <citation type="submission" date="2022-04" db="EMBL/GenBank/DDBJ databases">
        <title>Carnegiea gigantea Genome sequencing and assembly v2.</title>
        <authorList>
            <person name="Copetti D."/>
            <person name="Sanderson M.J."/>
            <person name="Burquez A."/>
            <person name="Wojciechowski M.F."/>
        </authorList>
    </citation>
    <scope>NUCLEOTIDE SEQUENCE</scope>
    <source>
        <strain evidence="4">SGP5-SGP5p</strain>
        <tissue evidence="4">Aerial part</tissue>
    </source>
</reference>
<evidence type="ECO:0000259" key="3">
    <source>
        <dbReference type="PROSITE" id="PS50089"/>
    </source>
</evidence>
<keyword evidence="1" id="KW-0479">Metal-binding</keyword>
<dbReference type="GO" id="GO:0008270">
    <property type="term" value="F:zinc ion binding"/>
    <property type="evidence" value="ECO:0007669"/>
    <property type="project" value="UniProtKB-KW"/>
</dbReference>
<evidence type="ECO:0000313" key="4">
    <source>
        <dbReference type="EMBL" id="KAJ8434989.1"/>
    </source>
</evidence>
<comment type="caution">
    <text evidence="4">The sequence shown here is derived from an EMBL/GenBank/DDBJ whole genome shotgun (WGS) entry which is preliminary data.</text>
</comment>
<dbReference type="PANTHER" id="PTHR31150">
    <property type="entry name" value="EXPRESSED PROTEIN"/>
    <property type="match status" value="1"/>
</dbReference>
<dbReference type="InterPro" id="IPR001841">
    <property type="entry name" value="Znf_RING"/>
</dbReference>
<name>A0A9Q1K1C5_9CARY</name>
<dbReference type="Gene3D" id="3.30.40.10">
    <property type="entry name" value="Zinc/RING finger domain, C3HC4 (zinc finger)"/>
    <property type="match status" value="1"/>
</dbReference>
<keyword evidence="5" id="KW-1185">Reference proteome</keyword>
<feature type="domain" description="RING-type" evidence="3">
    <location>
        <begin position="164"/>
        <end position="221"/>
    </location>
</feature>
<dbReference type="EMBL" id="JAKOGI010000441">
    <property type="protein sequence ID" value="KAJ8434989.1"/>
    <property type="molecule type" value="Genomic_DNA"/>
</dbReference>
<evidence type="ECO:0000313" key="5">
    <source>
        <dbReference type="Proteomes" id="UP001153076"/>
    </source>
</evidence>
<proteinExistence type="predicted"/>
<accession>A0A9Q1K1C5</accession>
<dbReference type="PANTHER" id="PTHR31150:SF6">
    <property type="entry name" value="ZINC ION BINDING PROTEIN"/>
    <property type="match status" value="1"/>
</dbReference>